<dbReference type="Pfam" id="PF04828">
    <property type="entry name" value="GFA"/>
    <property type="match status" value="1"/>
</dbReference>
<dbReference type="PANTHER" id="PTHR33337">
    <property type="entry name" value="GFA DOMAIN-CONTAINING PROTEIN"/>
    <property type="match status" value="1"/>
</dbReference>
<keyword evidence="2" id="KW-0479">Metal-binding</keyword>
<evidence type="ECO:0000256" key="3">
    <source>
        <dbReference type="ARBA" id="ARBA00022833"/>
    </source>
</evidence>
<feature type="domain" description="CENP-V/GFA" evidence="5">
    <location>
        <begin position="4"/>
        <end position="110"/>
    </location>
</feature>
<keyword evidence="3" id="KW-0862">Zinc</keyword>
<evidence type="ECO:0000259" key="5">
    <source>
        <dbReference type="PROSITE" id="PS51891"/>
    </source>
</evidence>
<organism evidence="6">
    <name type="scientific">uncultured Pleomorphomonas sp</name>
    <dbReference type="NCBI Taxonomy" id="442121"/>
    <lineage>
        <taxon>Bacteria</taxon>
        <taxon>Pseudomonadati</taxon>
        <taxon>Pseudomonadota</taxon>
        <taxon>Alphaproteobacteria</taxon>
        <taxon>Hyphomicrobiales</taxon>
        <taxon>Pleomorphomonadaceae</taxon>
        <taxon>Pleomorphomonas</taxon>
        <taxon>environmental samples</taxon>
    </lineage>
</organism>
<evidence type="ECO:0000256" key="2">
    <source>
        <dbReference type="ARBA" id="ARBA00022723"/>
    </source>
</evidence>
<dbReference type="AlphaFoldDB" id="A0A212L357"/>
<reference evidence="6" key="1">
    <citation type="submission" date="2016-08" db="EMBL/GenBank/DDBJ databases">
        <authorList>
            <person name="Seilhamer J.J."/>
        </authorList>
    </citation>
    <scope>NUCLEOTIDE SEQUENCE</scope>
    <source>
        <strain evidence="6">86</strain>
    </source>
</reference>
<dbReference type="PANTHER" id="PTHR33337:SF40">
    <property type="entry name" value="CENP-V_GFA DOMAIN-CONTAINING PROTEIN-RELATED"/>
    <property type="match status" value="1"/>
</dbReference>
<gene>
    <name evidence="6" type="ORF">KL86PLE_100402</name>
</gene>
<dbReference type="GO" id="GO:0016846">
    <property type="term" value="F:carbon-sulfur lyase activity"/>
    <property type="evidence" value="ECO:0007669"/>
    <property type="project" value="InterPro"/>
</dbReference>
<sequence length="134" mass="14221">MALLSGGCLCGRVRYEVESDGAIVDYCHCDSCRRSTGGATVAWMQVRPDRFRVTAGEAAAYRSSPGAARHFCPACGSQLHMTDAEGRSVGVTVGTLDDKEAVAPAAHGWDGDRPSWLRLADGLPRFAGDPDYDG</sequence>
<dbReference type="Gene3D" id="3.90.1590.10">
    <property type="entry name" value="glutathione-dependent formaldehyde- activating enzyme (gfa)"/>
    <property type="match status" value="1"/>
</dbReference>
<dbReference type="SUPFAM" id="SSF51316">
    <property type="entry name" value="Mss4-like"/>
    <property type="match status" value="1"/>
</dbReference>
<evidence type="ECO:0000256" key="1">
    <source>
        <dbReference type="ARBA" id="ARBA00005495"/>
    </source>
</evidence>
<dbReference type="InterPro" id="IPR011057">
    <property type="entry name" value="Mss4-like_sf"/>
</dbReference>
<dbReference type="PROSITE" id="PS51891">
    <property type="entry name" value="CENP_V_GFA"/>
    <property type="match status" value="1"/>
</dbReference>
<evidence type="ECO:0000256" key="4">
    <source>
        <dbReference type="ARBA" id="ARBA00023239"/>
    </source>
</evidence>
<protein>
    <recommendedName>
        <fullName evidence="5">CENP-V/GFA domain-containing protein</fullName>
    </recommendedName>
</protein>
<proteinExistence type="inferred from homology"/>
<dbReference type="InterPro" id="IPR006913">
    <property type="entry name" value="CENP-V/GFA"/>
</dbReference>
<evidence type="ECO:0000313" key="6">
    <source>
        <dbReference type="EMBL" id="SCM71958.1"/>
    </source>
</evidence>
<keyword evidence="4" id="KW-0456">Lyase</keyword>
<dbReference type="RefSeq" id="WP_288199179.1">
    <property type="nucleotide sequence ID" value="NZ_LT608334.1"/>
</dbReference>
<dbReference type="GO" id="GO:0046872">
    <property type="term" value="F:metal ion binding"/>
    <property type="evidence" value="ECO:0007669"/>
    <property type="project" value="UniProtKB-KW"/>
</dbReference>
<comment type="similarity">
    <text evidence="1">Belongs to the Gfa family.</text>
</comment>
<name>A0A212L357_9HYPH</name>
<dbReference type="EMBL" id="FMJD01000002">
    <property type="protein sequence ID" value="SCM71958.1"/>
    <property type="molecule type" value="Genomic_DNA"/>
</dbReference>
<accession>A0A212L357</accession>